<accession>A0ABQ4KJJ6</accession>
<evidence type="ECO:0000313" key="2">
    <source>
        <dbReference type="Proteomes" id="UP000679950"/>
    </source>
</evidence>
<protein>
    <submittedName>
        <fullName evidence="1">Uncharacterized protein</fullName>
    </submittedName>
</protein>
<reference evidence="1 2" key="1">
    <citation type="submission" date="2021-03" db="EMBL/GenBank/DDBJ databases">
        <title>Antimicrobial resistance genes in bacteria isolated from Japanese honey, and their potential for conferring macrolide and lincosamide resistance in the American foulbrood pathogen Paenibacillus larvae.</title>
        <authorList>
            <person name="Okamoto M."/>
            <person name="Kumagai M."/>
            <person name="Kanamori H."/>
            <person name="Takamatsu D."/>
        </authorList>
    </citation>
    <scope>NUCLEOTIDE SEQUENCE [LARGE SCALE GENOMIC DNA]</scope>
    <source>
        <strain evidence="1 2">J8TS2</strain>
    </source>
</reference>
<sequence>MEKIKIVLAKAHEEQMENSDIQQEVVDVQKFFDENDFPFKEGAVFFVILRGNYEPIDKSMTVAGVFVNHSGTPIKALKGSLHIELKENNEAAFRKMDFQFPPEFLGEIKHKEGFIMHVKVPAERMPEEKRLYQATELAGRIDDIQVIQ</sequence>
<evidence type="ECO:0000313" key="1">
    <source>
        <dbReference type="EMBL" id="GIN57508.1"/>
    </source>
</evidence>
<dbReference type="EMBL" id="BORB01000012">
    <property type="protein sequence ID" value="GIN57508.1"/>
    <property type="molecule type" value="Genomic_DNA"/>
</dbReference>
<name>A0ABQ4KJJ6_9BACI</name>
<gene>
    <name evidence="1" type="ORF">J8TS2_18270</name>
</gene>
<dbReference type="RefSeq" id="WP_212966148.1">
    <property type="nucleotide sequence ID" value="NZ_BORB01000012.1"/>
</dbReference>
<proteinExistence type="predicted"/>
<dbReference type="Proteomes" id="UP000679950">
    <property type="component" value="Unassembled WGS sequence"/>
</dbReference>
<organism evidence="1 2">
    <name type="scientific">Lederbergia ruris</name>
    <dbReference type="NCBI Taxonomy" id="217495"/>
    <lineage>
        <taxon>Bacteria</taxon>
        <taxon>Bacillati</taxon>
        <taxon>Bacillota</taxon>
        <taxon>Bacilli</taxon>
        <taxon>Bacillales</taxon>
        <taxon>Bacillaceae</taxon>
        <taxon>Lederbergia</taxon>
    </lineage>
</organism>
<keyword evidence="2" id="KW-1185">Reference proteome</keyword>
<comment type="caution">
    <text evidence="1">The sequence shown here is derived from an EMBL/GenBank/DDBJ whole genome shotgun (WGS) entry which is preliminary data.</text>
</comment>